<feature type="transmembrane region" description="Helical" evidence="1">
    <location>
        <begin position="160"/>
        <end position="180"/>
    </location>
</feature>
<sequence>MKINLKKYLNFEKIELNFPIFRRIFLKILTSSFFIISSFFYFLLFISVLSLSIFLLKHNDFNQNAFYITWLPFSISIVFLTIHQIVVTNIINNSEVKSSVFFIEIRAGIKKHKIFFERFIANELITFFVILLTIFIYCLFGLTSPNIYSKTLILSVAPGFLLLFFFSLFIHSILSMFLFFSPSFNGIIGMLMGTVFIVSFLISNIFVPIDINKNKDINLKYNFLYRLNEIEKKYGNEKSIIGRSTKDIYNLQIIFKDDLEFENGFYSHYQYSLNNHYNYNFKNESFKSLDKYIFELLKNGLILELNNLKVYRSFNSTSEQLNINLENIENNEFLNFLFNINSYSTQPVANYESSLFRAYDKFENKSDSFLNGTNGFFSLIDLIKKESKDNEIIEIACLVEDVAKYSYTQKYESNQVNKIDYASKEFENNEDISIWKYDNKKTEYNNELSMDFTISDGMRTFSKIFADLIISNCELKNEFLTKNDNYFSNDKYNNISKYNSYFNPFVGFTRSFFHSSLNNQVNVIDEWKSNTFIVENNRKQIQDIVNTNSGETIKIDTNGAYEFNSDSNNSFSKEELVEKINNVFESKIKNIDILIDSNKKVPVEREGDKLIVSLYVSEKNMINYTGIVEMKILFKIKDVNNIEDQKVQLLKSFTDEYIGYSKHFINLKNGKIYNFIQKSGSNFSAIIYYFEFIFVIVLSIFISFTFFNKKIIK</sequence>
<evidence type="ECO:0000256" key="1">
    <source>
        <dbReference type="SAM" id="Phobius"/>
    </source>
</evidence>
<evidence type="ECO:0000313" key="2">
    <source>
        <dbReference type="EMBL" id="ATZ21543.1"/>
    </source>
</evidence>
<feature type="transmembrane region" description="Helical" evidence="1">
    <location>
        <begin position="67"/>
        <end position="91"/>
    </location>
</feature>
<dbReference type="AlphaFoldDB" id="A0A2K8P730"/>
<protein>
    <submittedName>
        <fullName evidence="2">Uncharacterized protein</fullName>
    </submittedName>
</protein>
<proteinExistence type="predicted"/>
<dbReference type="KEGG" id="mtab:MTABA_v1c03400"/>
<name>A0A2K8P730_9MOLU</name>
<gene>
    <name evidence="2" type="ORF">MTABA_v1c03400</name>
</gene>
<keyword evidence="1" id="KW-0812">Transmembrane</keyword>
<keyword evidence="3" id="KW-1185">Reference proteome</keyword>
<feature type="transmembrane region" description="Helical" evidence="1">
    <location>
        <begin position="32"/>
        <end position="55"/>
    </location>
</feature>
<feature type="transmembrane region" description="Helical" evidence="1">
    <location>
        <begin position="686"/>
        <end position="707"/>
    </location>
</feature>
<organism evidence="2 3">
    <name type="scientific">Mesoplasma tabanidae</name>
    <dbReference type="NCBI Taxonomy" id="219745"/>
    <lineage>
        <taxon>Bacteria</taxon>
        <taxon>Bacillati</taxon>
        <taxon>Mycoplasmatota</taxon>
        <taxon>Mollicutes</taxon>
        <taxon>Entomoplasmatales</taxon>
        <taxon>Entomoplasmataceae</taxon>
        <taxon>Mesoplasma</taxon>
    </lineage>
</organism>
<dbReference type="EMBL" id="CP024969">
    <property type="protein sequence ID" value="ATZ21543.1"/>
    <property type="molecule type" value="Genomic_DNA"/>
</dbReference>
<keyword evidence="1" id="KW-1133">Transmembrane helix</keyword>
<dbReference type="Proteomes" id="UP000232223">
    <property type="component" value="Chromosome"/>
</dbReference>
<feature type="transmembrane region" description="Helical" evidence="1">
    <location>
        <begin position="119"/>
        <end position="140"/>
    </location>
</feature>
<dbReference type="RefSeq" id="WP_100679485.1">
    <property type="nucleotide sequence ID" value="NZ_CP024969.1"/>
</dbReference>
<accession>A0A2K8P730</accession>
<feature type="transmembrane region" description="Helical" evidence="1">
    <location>
        <begin position="187"/>
        <end position="207"/>
    </location>
</feature>
<keyword evidence="1" id="KW-0472">Membrane</keyword>
<reference evidence="2 3" key="1">
    <citation type="submission" date="2017-11" db="EMBL/GenBank/DDBJ databases">
        <title>Genome sequence of Mesoplasma tabanidae BARC 857 (ATCC 49584).</title>
        <authorList>
            <person name="Lo W.-S."/>
            <person name="Kuo C.-H."/>
        </authorList>
    </citation>
    <scope>NUCLEOTIDE SEQUENCE [LARGE SCALE GENOMIC DNA]</scope>
    <source>
        <strain evidence="2 3">BARC 857</strain>
    </source>
</reference>
<evidence type="ECO:0000313" key="3">
    <source>
        <dbReference type="Proteomes" id="UP000232223"/>
    </source>
</evidence>